<gene>
    <name evidence="6" type="ORF">M0G41_04685</name>
</gene>
<comment type="caution">
    <text evidence="6">The sequence shown here is derived from an EMBL/GenBank/DDBJ whole genome shotgun (WGS) entry which is preliminary data.</text>
</comment>
<evidence type="ECO:0000256" key="1">
    <source>
        <dbReference type="ARBA" id="ARBA00011063"/>
    </source>
</evidence>
<dbReference type="PANTHER" id="PTHR11717">
    <property type="entry name" value="LOW MOLECULAR WEIGHT PROTEIN TYROSINE PHOSPHATASE"/>
    <property type="match status" value="1"/>
</dbReference>
<evidence type="ECO:0000313" key="7">
    <source>
        <dbReference type="Proteomes" id="UP001431449"/>
    </source>
</evidence>
<evidence type="ECO:0000313" key="6">
    <source>
        <dbReference type="EMBL" id="MCK7592964.1"/>
    </source>
</evidence>
<dbReference type="Pfam" id="PF01451">
    <property type="entry name" value="LMWPc"/>
    <property type="match status" value="1"/>
</dbReference>
<keyword evidence="4" id="KW-0904">Protein phosphatase</keyword>
<keyword evidence="3" id="KW-0378">Hydrolase</keyword>
<dbReference type="InterPro" id="IPR017867">
    <property type="entry name" value="Tyr_phospatase_low_mol_wt"/>
</dbReference>
<sequence length="156" mass="17483">MSARPPSLLLVCMGNICRSPLAEGIFRHRAAETGLELELDSAGTHAYHIGHPPDARARRVARERGLSIDTLSARQVVAADFQRFDHILVADRMNLDELNRRFPRHADRAQLLLAFCGISPETEVPDPYYGEYADFESVFELLDRAARGALTRLRKG</sequence>
<organism evidence="6 7">
    <name type="scientific">Pseudomarimonas salicorniae</name>
    <dbReference type="NCBI Taxonomy" id="2933270"/>
    <lineage>
        <taxon>Bacteria</taxon>
        <taxon>Pseudomonadati</taxon>
        <taxon>Pseudomonadota</taxon>
        <taxon>Gammaproteobacteria</taxon>
        <taxon>Lysobacterales</taxon>
        <taxon>Lysobacteraceae</taxon>
        <taxon>Pseudomarimonas</taxon>
    </lineage>
</organism>
<dbReference type="EC" id="3.1.3.48" evidence="2"/>
<accession>A0ABT0GFJ6</accession>
<dbReference type="Proteomes" id="UP001431449">
    <property type="component" value="Unassembled WGS sequence"/>
</dbReference>
<reference evidence="6" key="1">
    <citation type="submission" date="2022-04" db="EMBL/GenBank/DDBJ databases">
        <title>Lysobacter sp. CAU 1642 isolated from sea sand.</title>
        <authorList>
            <person name="Kim W."/>
        </authorList>
    </citation>
    <scope>NUCLEOTIDE SEQUENCE</scope>
    <source>
        <strain evidence="6">CAU 1642</strain>
    </source>
</reference>
<dbReference type="InterPro" id="IPR050438">
    <property type="entry name" value="LMW_PTPase"/>
</dbReference>
<dbReference type="PANTHER" id="PTHR11717:SF7">
    <property type="entry name" value="LOW MOLECULAR WEIGHT PHOSPHOTYROSINE PROTEIN PHOSPHATASE"/>
    <property type="match status" value="1"/>
</dbReference>
<proteinExistence type="inferred from homology"/>
<keyword evidence="7" id="KW-1185">Reference proteome</keyword>
<dbReference type="InterPro" id="IPR036196">
    <property type="entry name" value="Ptyr_pPase_sf"/>
</dbReference>
<dbReference type="SUPFAM" id="SSF52788">
    <property type="entry name" value="Phosphotyrosine protein phosphatases I"/>
    <property type="match status" value="1"/>
</dbReference>
<dbReference type="PRINTS" id="PR00719">
    <property type="entry name" value="LMWPTPASE"/>
</dbReference>
<dbReference type="CDD" id="cd16343">
    <property type="entry name" value="LMWPTP"/>
    <property type="match status" value="1"/>
</dbReference>
<evidence type="ECO:0000259" key="5">
    <source>
        <dbReference type="SMART" id="SM00226"/>
    </source>
</evidence>
<evidence type="ECO:0000256" key="2">
    <source>
        <dbReference type="ARBA" id="ARBA00013064"/>
    </source>
</evidence>
<dbReference type="InterPro" id="IPR023485">
    <property type="entry name" value="Ptyr_pPase"/>
</dbReference>
<dbReference type="SMART" id="SM00226">
    <property type="entry name" value="LMWPc"/>
    <property type="match status" value="1"/>
</dbReference>
<name>A0ABT0GFJ6_9GAMM</name>
<dbReference type="RefSeq" id="WP_248205752.1">
    <property type="nucleotide sequence ID" value="NZ_JALNMH010000003.1"/>
</dbReference>
<feature type="domain" description="Phosphotyrosine protein phosphatase I" evidence="5">
    <location>
        <begin position="6"/>
        <end position="152"/>
    </location>
</feature>
<evidence type="ECO:0000256" key="3">
    <source>
        <dbReference type="ARBA" id="ARBA00022801"/>
    </source>
</evidence>
<dbReference type="EMBL" id="JALNMH010000003">
    <property type="protein sequence ID" value="MCK7592964.1"/>
    <property type="molecule type" value="Genomic_DNA"/>
</dbReference>
<comment type="similarity">
    <text evidence="1">Belongs to the low molecular weight phosphotyrosine protein phosphatase family.</text>
</comment>
<evidence type="ECO:0000256" key="4">
    <source>
        <dbReference type="ARBA" id="ARBA00022912"/>
    </source>
</evidence>
<dbReference type="Gene3D" id="3.40.50.2300">
    <property type="match status" value="1"/>
</dbReference>
<protein>
    <recommendedName>
        <fullName evidence="2">protein-tyrosine-phosphatase</fullName>
        <ecNumber evidence="2">3.1.3.48</ecNumber>
    </recommendedName>
</protein>